<dbReference type="AlphaFoldDB" id="A0A9W9NZ76"/>
<proteinExistence type="predicted"/>
<comment type="caution">
    <text evidence="1">The sequence shown here is derived from an EMBL/GenBank/DDBJ whole genome shotgun (WGS) entry which is preliminary data.</text>
</comment>
<gene>
    <name evidence="1" type="ORF">N7468_005326</name>
</gene>
<dbReference type="GeneID" id="83201926"/>
<evidence type="ECO:0000313" key="2">
    <source>
        <dbReference type="Proteomes" id="UP001150941"/>
    </source>
</evidence>
<sequence length="190" mass="20960">MIASPSPEELRIPWPNSAVPVPLLAVPHSPQCQSTASTRNPGEKHRETRAYYWEEGCGGACCAAIYALWTWIGGEQDLSSESTRGGTESDYGFVPGPRLGAALVRDGSVKEAVALETILVVVGTVPDFAPWEEEGDPSKEDRVVHGKREEKRVILEMYYHPKPPFYILGEEAGQEVLFETESIIWQSMAQ</sequence>
<reference evidence="1" key="2">
    <citation type="journal article" date="2023" name="IMA Fungus">
        <title>Comparative genomic study of the Penicillium genus elucidates a diverse pangenome and 15 lateral gene transfer events.</title>
        <authorList>
            <person name="Petersen C."/>
            <person name="Sorensen T."/>
            <person name="Nielsen M.R."/>
            <person name="Sondergaard T.E."/>
            <person name="Sorensen J.L."/>
            <person name="Fitzpatrick D.A."/>
            <person name="Frisvad J.C."/>
            <person name="Nielsen K.L."/>
        </authorList>
    </citation>
    <scope>NUCLEOTIDE SEQUENCE</scope>
    <source>
        <strain evidence="1">IBT 19713</strain>
    </source>
</reference>
<reference evidence="1" key="1">
    <citation type="submission" date="2022-11" db="EMBL/GenBank/DDBJ databases">
        <authorList>
            <person name="Petersen C."/>
        </authorList>
    </citation>
    <scope>NUCLEOTIDE SEQUENCE</scope>
    <source>
        <strain evidence="1">IBT 19713</strain>
    </source>
</reference>
<organism evidence="1 2">
    <name type="scientific">Penicillium chermesinum</name>
    <dbReference type="NCBI Taxonomy" id="63820"/>
    <lineage>
        <taxon>Eukaryota</taxon>
        <taxon>Fungi</taxon>
        <taxon>Dikarya</taxon>
        <taxon>Ascomycota</taxon>
        <taxon>Pezizomycotina</taxon>
        <taxon>Eurotiomycetes</taxon>
        <taxon>Eurotiomycetidae</taxon>
        <taxon>Eurotiales</taxon>
        <taxon>Aspergillaceae</taxon>
        <taxon>Penicillium</taxon>
    </lineage>
</organism>
<dbReference type="EMBL" id="JAPQKS010000004">
    <property type="protein sequence ID" value="KAJ5232370.1"/>
    <property type="molecule type" value="Genomic_DNA"/>
</dbReference>
<keyword evidence="2" id="KW-1185">Reference proteome</keyword>
<dbReference type="OrthoDB" id="204377at2759"/>
<name>A0A9W9NZ76_9EURO</name>
<evidence type="ECO:0000313" key="1">
    <source>
        <dbReference type="EMBL" id="KAJ5232370.1"/>
    </source>
</evidence>
<dbReference type="Proteomes" id="UP001150941">
    <property type="component" value="Unassembled WGS sequence"/>
</dbReference>
<dbReference type="RefSeq" id="XP_058330363.1">
    <property type="nucleotide sequence ID" value="XM_058474623.1"/>
</dbReference>
<accession>A0A9W9NZ76</accession>
<protein>
    <submittedName>
        <fullName evidence="1">Uncharacterized protein</fullName>
    </submittedName>
</protein>